<dbReference type="AlphaFoldDB" id="A0A6B8RJK2"/>
<keyword evidence="1" id="KW-0547">Nucleotide-binding</keyword>
<evidence type="ECO:0000313" key="5">
    <source>
        <dbReference type="Proteomes" id="UP000426246"/>
    </source>
</evidence>
<evidence type="ECO:0000256" key="2">
    <source>
        <dbReference type="ARBA" id="ARBA00022801"/>
    </source>
</evidence>
<proteinExistence type="predicted"/>
<dbReference type="InterPro" id="IPR027417">
    <property type="entry name" value="P-loop_NTPase"/>
</dbReference>
<dbReference type="GO" id="GO:0017111">
    <property type="term" value="F:ribonucleoside triphosphate phosphatase activity"/>
    <property type="evidence" value="ECO:0007669"/>
    <property type="project" value="InterPro"/>
</dbReference>
<evidence type="ECO:0008006" key="6">
    <source>
        <dbReference type="Google" id="ProtNLM"/>
    </source>
</evidence>
<dbReference type="SUPFAM" id="SSF52540">
    <property type="entry name" value="P-loop containing nucleoside triphosphate hydrolases"/>
    <property type="match status" value="1"/>
</dbReference>
<evidence type="ECO:0000256" key="3">
    <source>
        <dbReference type="ARBA" id="ARBA00022840"/>
    </source>
</evidence>
<sequence>MEEVDDLVTCYLLIGKPRVGKSTAIKLIINRIGPEYFGGFYTEEVRNSTNRIGFNCVTLSGESQRIASVDSESLVRVGRYGVEIDTFENIALKAVRLSLDTKKITVIDEIGFMQMLSVPFQEMIHEAVSSSQHIILGTICVDRHPEIDKIKQLTGIKLYAMNEENRDMTTEVIADEILKLCHELI</sequence>
<dbReference type="PANTHER" id="PTHR43146">
    <property type="entry name" value="CANCER-RELATED NUCLEOSIDE-TRIPHOSPHATASE"/>
    <property type="match status" value="1"/>
</dbReference>
<reference evidence="5" key="1">
    <citation type="submission" date="2018-11" db="EMBL/GenBank/DDBJ databases">
        <title>Complete genome sequence of Paenibacillus sp. ML311-T8.</title>
        <authorList>
            <person name="Nam Y.-D."/>
            <person name="Kang J."/>
            <person name="Chung W.-H."/>
            <person name="Park Y.S."/>
        </authorList>
    </citation>
    <scope>NUCLEOTIDE SEQUENCE [LARGE SCALE GENOMIC DNA]</scope>
    <source>
        <strain evidence="5">ML311-T8</strain>
    </source>
</reference>
<dbReference type="InterPro" id="IPR004948">
    <property type="entry name" value="Nuc-triphosphatase_THEP1"/>
</dbReference>
<gene>
    <name evidence="4" type="ORF">EHS13_16895</name>
</gene>
<dbReference type="RefSeq" id="WP_155701476.1">
    <property type="nucleotide sequence ID" value="NZ_CP034235.1"/>
</dbReference>
<evidence type="ECO:0000313" key="4">
    <source>
        <dbReference type="EMBL" id="QGQ96440.1"/>
    </source>
</evidence>
<keyword evidence="2" id="KW-0378">Hydrolase</keyword>
<dbReference type="PANTHER" id="PTHR43146:SF1">
    <property type="entry name" value="CANCER-RELATED NUCLEOSIDE-TRIPHOSPHATASE"/>
    <property type="match status" value="1"/>
</dbReference>
<dbReference type="GO" id="GO:0005524">
    <property type="term" value="F:ATP binding"/>
    <property type="evidence" value="ECO:0007669"/>
    <property type="project" value="UniProtKB-KW"/>
</dbReference>
<organism evidence="4 5">
    <name type="scientific">Paenibacillus psychroresistens</name>
    <dbReference type="NCBI Taxonomy" id="1778678"/>
    <lineage>
        <taxon>Bacteria</taxon>
        <taxon>Bacillati</taxon>
        <taxon>Bacillota</taxon>
        <taxon>Bacilli</taxon>
        <taxon>Bacillales</taxon>
        <taxon>Paenibacillaceae</taxon>
        <taxon>Paenibacillus</taxon>
    </lineage>
</organism>
<evidence type="ECO:0000256" key="1">
    <source>
        <dbReference type="ARBA" id="ARBA00022741"/>
    </source>
</evidence>
<keyword evidence="5" id="KW-1185">Reference proteome</keyword>
<keyword evidence="3" id="KW-0067">ATP-binding</keyword>
<dbReference type="Gene3D" id="3.40.50.300">
    <property type="entry name" value="P-loop containing nucleotide triphosphate hydrolases"/>
    <property type="match status" value="1"/>
</dbReference>
<accession>A0A6B8RJK2</accession>
<dbReference type="Proteomes" id="UP000426246">
    <property type="component" value="Chromosome"/>
</dbReference>
<name>A0A6B8RJK2_9BACL</name>
<protein>
    <recommendedName>
        <fullName evidence="6">NTPase</fullName>
    </recommendedName>
</protein>
<dbReference type="EMBL" id="CP034235">
    <property type="protein sequence ID" value="QGQ96440.1"/>
    <property type="molecule type" value="Genomic_DNA"/>
</dbReference>
<dbReference type="KEGG" id="ppsc:EHS13_16895"/>
<dbReference type="Pfam" id="PF03266">
    <property type="entry name" value="NTPase_1"/>
    <property type="match status" value="1"/>
</dbReference>